<dbReference type="SUPFAM" id="SSF56059">
    <property type="entry name" value="Glutathione synthetase ATP-binding domain-like"/>
    <property type="match status" value="1"/>
</dbReference>
<feature type="domain" description="CoA-binding" evidence="4">
    <location>
        <begin position="10"/>
        <end position="106"/>
    </location>
</feature>
<dbReference type="Pfam" id="PF13380">
    <property type="entry name" value="CoA_binding_2"/>
    <property type="match status" value="1"/>
</dbReference>
<evidence type="ECO:0000313" key="6">
    <source>
        <dbReference type="Proteomes" id="UP000647017"/>
    </source>
</evidence>
<evidence type="ECO:0000256" key="2">
    <source>
        <dbReference type="ARBA" id="ARBA00022741"/>
    </source>
</evidence>
<dbReference type="Gene3D" id="3.30.470.20">
    <property type="entry name" value="ATP-grasp fold, B domain"/>
    <property type="match status" value="1"/>
</dbReference>
<keyword evidence="1" id="KW-0436">Ligase</keyword>
<dbReference type="Gene3D" id="3.40.50.720">
    <property type="entry name" value="NAD(P)-binding Rossmann-like Domain"/>
    <property type="match status" value="1"/>
</dbReference>
<evidence type="ECO:0000313" key="5">
    <source>
        <dbReference type="EMBL" id="GIJ11940.1"/>
    </source>
</evidence>
<accession>A0ABQ4I240</accession>
<evidence type="ECO:0000259" key="4">
    <source>
        <dbReference type="SMART" id="SM00881"/>
    </source>
</evidence>
<organism evidence="5 6">
    <name type="scientific">Micromonospora andamanensis</name>
    <dbReference type="NCBI Taxonomy" id="1287068"/>
    <lineage>
        <taxon>Bacteria</taxon>
        <taxon>Bacillati</taxon>
        <taxon>Actinomycetota</taxon>
        <taxon>Actinomycetes</taxon>
        <taxon>Micromonosporales</taxon>
        <taxon>Micromonosporaceae</taxon>
        <taxon>Micromonospora</taxon>
    </lineage>
</organism>
<dbReference type="InterPro" id="IPR051538">
    <property type="entry name" value="Acyl-CoA_Synth/Transferase"/>
</dbReference>
<keyword evidence="2" id="KW-0547">Nucleotide-binding</keyword>
<dbReference type="SUPFAM" id="SSF51735">
    <property type="entry name" value="NAD(P)-binding Rossmann-fold domains"/>
    <property type="match status" value="1"/>
</dbReference>
<protein>
    <submittedName>
        <fullName evidence="5">Acetyl-CoA synthetase</fullName>
    </submittedName>
</protein>
<dbReference type="Pfam" id="PF13549">
    <property type="entry name" value="ATP-grasp_5"/>
    <property type="match status" value="1"/>
</dbReference>
<dbReference type="PANTHER" id="PTHR43334:SF1">
    <property type="entry name" value="3-HYDROXYPROPIONATE--COA LIGASE [ADP-FORMING]"/>
    <property type="match status" value="1"/>
</dbReference>
<sequence length="694" mass="72139">MDGPRDLSKLFRPESVALVGCEPLEAERVASWPLHNLLLHASPVRAWPVSTRHREIAGIPCHRSLADLPEVPDLALVMSGSSTVPDVLAEADRLGVGAAVVFGGVDQDTRDWIRDFVTQSKVAVLGPNSNGICVVEQRIPCTAAPFAALPELLPGPVSVVSQSGALISSLVARLRRNGMGLRLSCSIGEAIDVSIGDFLRHVADDAGTETVLVYLEGLRDRDSFLSGVRTAVAAGKHVVVLKAGSSAVGKETVRHHTGGLVGSHAAFRALCEAEGVFVAGSVDELTSLPALLRSHSGAMPALGVVSGSGGIAALLADRLTAAGLAVPTVEPEIAERIRAAVGGAAHLNPVDLGLHDEQHNRAAIRALAADSRIGALVYGAQAGPDEILGPVRAALIEVASAGIPVSVWSAEGRTADESPDLKAAGIPVEPSIDVLVAGLRTVLLRDRDIMVERQAALDAWQPNRDRAAEAAALLRSAAPGGAVPGQQAWRLLAMYDIPHAPEYGAPTAEYATHLARYVLGYPVAMKLSHVDLAHRGRAGAVRLGLADADAVRAAFDQLVDVRVRLDLPDAEVVVQKSADPAAELIMGARVDIETGPVVFIGTGGADAEAANRVSMAPAPVSPGIAARLVDAYRRIGGVALGEAGAERLHLVLANLSAMAMDLAGDLDVVEMNPVLHRAADSRAVDVLVYRAPLA</sequence>
<keyword evidence="6" id="KW-1185">Reference proteome</keyword>
<dbReference type="Gene3D" id="3.30.1490.20">
    <property type="entry name" value="ATP-grasp fold, A domain"/>
    <property type="match status" value="1"/>
</dbReference>
<dbReference type="InterPro" id="IPR003781">
    <property type="entry name" value="CoA-bd"/>
</dbReference>
<proteinExistence type="predicted"/>
<dbReference type="InterPro" id="IPR016102">
    <property type="entry name" value="Succinyl-CoA_synth-like"/>
</dbReference>
<dbReference type="RefSeq" id="WP_204012783.1">
    <property type="nucleotide sequence ID" value="NZ_BOOZ01000040.1"/>
</dbReference>
<dbReference type="InterPro" id="IPR032875">
    <property type="entry name" value="Succ_CoA_lig_flav_dom"/>
</dbReference>
<dbReference type="EMBL" id="BOOZ01000040">
    <property type="protein sequence ID" value="GIJ11940.1"/>
    <property type="molecule type" value="Genomic_DNA"/>
</dbReference>
<dbReference type="Proteomes" id="UP000647017">
    <property type="component" value="Unassembled WGS sequence"/>
</dbReference>
<comment type="caution">
    <text evidence="5">The sequence shown here is derived from an EMBL/GenBank/DDBJ whole genome shotgun (WGS) entry which is preliminary data.</text>
</comment>
<evidence type="ECO:0000256" key="1">
    <source>
        <dbReference type="ARBA" id="ARBA00022598"/>
    </source>
</evidence>
<dbReference type="InterPro" id="IPR013815">
    <property type="entry name" value="ATP_grasp_subdomain_1"/>
</dbReference>
<keyword evidence="3" id="KW-0067">ATP-binding</keyword>
<dbReference type="Gene3D" id="3.40.50.261">
    <property type="entry name" value="Succinyl-CoA synthetase domains"/>
    <property type="match status" value="2"/>
</dbReference>
<dbReference type="SUPFAM" id="SSF52210">
    <property type="entry name" value="Succinyl-CoA synthetase domains"/>
    <property type="match status" value="2"/>
</dbReference>
<dbReference type="InterPro" id="IPR036291">
    <property type="entry name" value="NAD(P)-bd_dom_sf"/>
</dbReference>
<gene>
    <name evidence="5" type="ORF">Van01_51540</name>
</gene>
<name>A0ABQ4I240_9ACTN</name>
<dbReference type="Pfam" id="PF13607">
    <property type="entry name" value="Succ_CoA_lig"/>
    <property type="match status" value="1"/>
</dbReference>
<reference evidence="5 6" key="1">
    <citation type="submission" date="2021-01" db="EMBL/GenBank/DDBJ databases">
        <title>Whole genome shotgun sequence of Verrucosispora andamanensis NBRC 109075.</title>
        <authorList>
            <person name="Komaki H."/>
            <person name="Tamura T."/>
        </authorList>
    </citation>
    <scope>NUCLEOTIDE SEQUENCE [LARGE SCALE GENOMIC DNA]</scope>
    <source>
        <strain evidence="5 6">NBRC 109075</strain>
    </source>
</reference>
<dbReference type="SMART" id="SM00881">
    <property type="entry name" value="CoA_binding"/>
    <property type="match status" value="1"/>
</dbReference>
<dbReference type="PANTHER" id="PTHR43334">
    <property type="entry name" value="ACETATE--COA LIGASE [ADP-FORMING]"/>
    <property type="match status" value="1"/>
</dbReference>
<evidence type="ECO:0000256" key="3">
    <source>
        <dbReference type="ARBA" id="ARBA00022840"/>
    </source>
</evidence>